<evidence type="ECO:0000259" key="6">
    <source>
        <dbReference type="Pfam" id="PF02544"/>
    </source>
</evidence>
<dbReference type="EMBL" id="HBIN01022798">
    <property type="protein sequence ID" value="CAE0447552.1"/>
    <property type="molecule type" value="Transcribed_RNA"/>
</dbReference>
<evidence type="ECO:0000256" key="4">
    <source>
        <dbReference type="ARBA" id="ARBA00023136"/>
    </source>
</evidence>
<dbReference type="GO" id="GO:0006488">
    <property type="term" value="P:dolichol-linked oligosaccharide biosynthetic process"/>
    <property type="evidence" value="ECO:0007669"/>
    <property type="project" value="InterPro"/>
</dbReference>
<dbReference type="PANTHER" id="PTHR14624">
    <property type="entry name" value="DFG10 PROTEIN"/>
    <property type="match status" value="1"/>
</dbReference>
<sequence>MDCCLCLLTTVYWLTVISSCFAVLGTGTFQRMHAYGKLRVVADQTRADVRPVGPEEKVSLLRQVNKLVLFVEKMTVPKKWFTHFYVVANFWNGLFVVSTFLSYASYTDDQNDKYITIFSLVRILSSPFLGGYCTDITPITLHDVSSKPLPPLVDLFDVLFPLLQVQIHVAFRLYECLYVSKSSLNGRMHIFGYLIGLSFYLAVPWTIVVDTFLWRESEEALATGYGTNEKRSFYFYDICTYLASLCVFVYASHQQKKAHKILAELRAEQNCQRDIKRLYKIPFGGWFEQLSCPHYLFEIIIYLQLILVTGPKLNCVLLVMFVFLNLTVTATKTHRWYQAKFKEYPPERKAVIPYIL</sequence>
<feature type="domain" description="3-oxo-5-alpha-steroid 4-dehydrogenase C-terminal" evidence="6">
    <location>
        <begin position="238"/>
        <end position="356"/>
    </location>
</feature>
<evidence type="ECO:0000256" key="2">
    <source>
        <dbReference type="ARBA" id="ARBA00022692"/>
    </source>
</evidence>
<proteinExistence type="predicted"/>
<evidence type="ECO:0000256" key="5">
    <source>
        <dbReference type="SAM" id="Phobius"/>
    </source>
</evidence>
<dbReference type="GO" id="GO:0005783">
    <property type="term" value="C:endoplasmic reticulum"/>
    <property type="evidence" value="ECO:0007669"/>
    <property type="project" value="TreeGrafter"/>
</dbReference>
<keyword evidence="4 5" id="KW-0472">Membrane</keyword>
<dbReference type="GO" id="GO:0003865">
    <property type="term" value="F:3-oxo-5-alpha-steroid 4-dehydrogenase activity"/>
    <property type="evidence" value="ECO:0007669"/>
    <property type="project" value="TreeGrafter"/>
</dbReference>
<dbReference type="Pfam" id="PF02544">
    <property type="entry name" value="Steroid_dh"/>
    <property type="match status" value="1"/>
</dbReference>
<protein>
    <recommendedName>
        <fullName evidence="6">3-oxo-5-alpha-steroid 4-dehydrogenase C-terminal domain-containing protein</fullName>
    </recommendedName>
</protein>
<evidence type="ECO:0000313" key="7">
    <source>
        <dbReference type="EMBL" id="CAE0447550.1"/>
    </source>
</evidence>
<dbReference type="GO" id="GO:0016095">
    <property type="term" value="P:polyprenol catabolic process"/>
    <property type="evidence" value="ECO:0007669"/>
    <property type="project" value="TreeGrafter"/>
</dbReference>
<feature type="transmembrane region" description="Helical" evidence="5">
    <location>
        <begin position="190"/>
        <end position="213"/>
    </location>
</feature>
<dbReference type="AlphaFoldDB" id="A0A6S8G006"/>
<evidence type="ECO:0000256" key="1">
    <source>
        <dbReference type="ARBA" id="ARBA00004127"/>
    </source>
</evidence>
<dbReference type="PANTHER" id="PTHR14624:SF0">
    <property type="entry name" value="POLYPRENOL REDUCTASE"/>
    <property type="match status" value="1"/>
</dbReference>
<dbReference type="InterPro" id="IPR001104">
    <property type="entry name" value="3-oxo-5_a-steroid_4-DH_C"/>
</dbReference>
<dbReference type="EMBL" id="HBIN01022796">
    <property type="protein sequence ID" value="CAE0447550.1"/>
    <property type="molecule type" value="Transcribed_RNA"/>
</dbReference>
<name>A0A6S8G006_9STRA</name>
<accession>A0A6S8G006</accession>
<feature type="transmembrane region" description="Helical" evidence="5">
    <location>
        <begin position="233"/>
        <end position="251"/>
    </location>
</feature>
<dbReference type="PROSITE" id="PS50244">
    <property type="entry name" value="S5A_REDUCTASE"/>
    <property type="match status" value="1"/>
</dbReference>
<feature type="transmembrane region" description="Helical" evidence="5">
    <location>
        <begin position="299"/>
        <end position="324"/>
    </location>
</feature>
<evidence type="ECO:0000256" key="3">
    <source>
        <dbReference type="ARBA" id="ARBA00022989"/>
    </source>
</evidence>
<reference evidence="7" key="1">
    <citation type="submission" date="2021-01" db="EMBL/GenBank/DDBJ databases">
        <authorList>
            <person name="Corre E."/>
            <person name="Pelletier E."/>
            <person name="Niang G."/>
            <person name="Scheremetjew M."/>
            <person name="Finn R."/>
            <person name="Kale V."/>
            <person name="Holt S."/>
            <person name="Cochrane G."/>
            <person name="Meng A."/>
            <person name="Brown T."/>
            <person name="Cohen L."/>
        </authorList>
    </citation>
    <scope>NUCLEOTIDE SEQUENCE</scope>
    <source>
        <strain evidence="7">GSBS06</strain>
    </source>
</reference>
<comment type="subcellular location">
    <subcellularLocation>
        <location evidence="1">Endomembrane system</location>
        <topology evidence="1">Multi-pass membrane protein</topology>
    </subcellularLocation>
</comment>
<dbReference type="InterPro" id="IPR039698">
    <property type="entry name" value="Dfg10/SRD5A3"/>
</dbReference>
<organism evidence="7">
    <name type="scientific">Aplanochytrium stocchinoi</name>
    <dbReference type="NCBI Taxonomy" id="215587"/>
    <lineage>
        <taxon>Eukaryota</taxon>
        <taxon>Sar</taxon>
        <taxon>Stramenopiles</taxon>
        <taxon>Bigyra</taxon>
        <taxon>Labyrinthulomycetes</taxon>
        <taxon>Thraustochytrida</taxon>
        <taxon>Thraustochytriidae</taxon>
        <taxon>Aplanochytrium</taxon>
    </lineage>
</organism>
<gene>
    <name evidence="7" type="ORF">ASTO00021_LOCUS17520</name>
    <name evidence="8" type="ORF">ASTO00021_LOCUS17522</name>
</gene>
<evidence type="ECO:0000313" key="8">
    <source>
        <dbReference type="EMBL" id="CAE0447552.1"/>
    </source>
</evidence>
<dbReference type="UniPathway" id="UPA00378"/>
<keyword evidence="2 5" id="KW-0812">Transmembrane</keyword>
<feature type="transmembrane region" description="Helical" evidence="5">
    <location>
        <begin position="84"/>
        <end position="104"/>
    </location>
</feature>
<keyword evidence="3 5" id="KW-1133">Transmembrane helix</keyword>